<dbReference type="STRING" id="48709.A0A1D2MSM2"/>
<name>A0A1D2MSM2_ORCCI</name>
<dbReference type="GO" id="GO:0004674">
    <property type="term" value="F:protein serine/threonine kinase activity"/>
    <property type="evidence" value="ECO:0007669"/>
    <property type="project" value="InterPro"/>
</dbReference>
<evidence type="ECO:0000313" key="2">
    <source>
        <dbReference type="EMBL" id="ODM96119.1"/>
    </source>
</evidence>
<dbReference type="InterPro" id="IPR045133">
    <property type="entry name" value="IRE1/2-like"/>
</dbReference>
<dbReference type="GO" id="GO:0005524">
    <property type="term" value="F:ATP binding"/>
    <property type="evidence" value="ECO:0007669"/>
    <property type="project" value="InterPro"/>
</dbReference>
<reference evidence="2 3" key="1">
    <citation type="journal article" date="2016" name="Genome Biol. Evol.">
        <title>Gene Family Evolution Reflects Adaptation to Soil Environmental Stressors in the Genome of the Collembolan Orchesella cincta.</title>
        <authorList>
            <person name="Faddeeva-Vakhrusheva A."/>
            <person name="Derks M.F."/>
            <person name="Anvar S.Y."/>
            <person name="Agamennone V."/>
            <person name="Suring W."/>
            <person name="Smit S."/>
            <person name="van Straalen N.M."/>
            <person name="Roelofs D."/>
        </authorList>
    </citation>
    <scope>NUCLEOTIDE SEQUENCE [LARGE SCALE GENOMIC DNA]</scope>
    <source>
        <tissue evidence="2">Mixed pool</tissue>
    </source>
</reference>
<dbReference type="GO" id="GO:1990604">
    <property type="term" value="C:IRE1-TRAF2-ASK1 complex"/>
    <property type="evidence" value="ECO:0007669"/>
    <property type="project" value="TreeGrafter"/>
</dbReference>
<comment type="caution">
    <text evidence="2">The sequence shown here is derived from an EMBL/GenBank/DDBJ whole genome shotgun (WGS) entry which is preliminary data.</text>
</comment>
<dbReference type="InterPro" id="IPR000719">
    <property type="entry name" value="Prot_kinase_dom"/>
</dbReference>
<dbReference type="Pfam" id="PF00069">
    <property type="entry name" value="Pkinase"/>
    <property type="match status" value="1"/>
</dbReference>
<dbReference type="GO" id="GO:0004521">
    <property type="term" value="F:RNA endonuclease activity"/>
    <property type="evidence" value="ECO:0007669"/>
    <property type="project" value="InterPro"/>
</dbReference>
<evidence type="ECO:0000313" key="3">
    <source>
        <dbReference type="Proteomes" id="UP000094527"/>
    </source>
</evidence>
<evidence type="ECO:0000259" key="1">
    <source>
        <dbReference type="PROSITE" id="PS50011"/>
    </source>
</evidence>
<gene>
    <name evidence="2" type="ORF">Ocin01_10561</name>
</gene>
<dbReference type="GO" id="GO:0070059">
    <property type="term" value="P:intrinsic apoptotic signaling pathway in response to endoplasmic reticulum stress"/>
    <property type="evidence" value="ECO:0007669"/>
    <property type="project" value="TreeGrafter"/>
</dbReference>
<dbReference type="GO" id="GO:0051082">
    <property type="term" value="F:unfolded protein binding"/>
    <property type="evidence" value="ECO:0007669"/>
    <property type="project" value="TreeGrafter"/>
</dbReference>
<organism evidence="2 3">
    <name type="scientific">Orchesella cincta</name>
    <name type="common">Springtail</name>
    <name type="synonym">Podura cincta</name>
    <dbReference type="NCBI Taxonomy" id="48709"/>
    <lineage>
        <taxon>Eukaryota</taxon>
        <taxon>Metazoa</taxon>
        <taxon>Ecdysozoa</taxon>
        <taxon>Arthropoda</taxon>
        <taxon>Hexapoda</taxon>
        <taxon>Collembola</taxon>
        <taxon>Entomobryomorpha</taxon>
        <taxon>Entomobryoidea</taxon>
        <taxon>Orchesellidae</taxon>
        <taxon>Orchesellinae</taxon>
        <taxon>Orchesella</taxon>
    </lineage>
</organism>
<feature type="domain" description="Protein kinase" evidence="1">
    <location>
        <begin position="1"/>
        <end position="211"/>
    </location>
</feature>
<dbReference type="PANTHER" id="PTHR13954:SF6">
    <property type="entry name" value="NON-SPECIFIC SERINE_THREONINE PROTEIN KINASE"/>
    <property type="match status" value="1"/>
</dbReference>
<keyword evidence="3" id="KW-1185">Reference proteome</keyword>
<dbReference type="Proteomes" id="UP000094527">
    <property type="component" value="Unassembled WGS sequence"/>
</dbReference>
<keyword evidence="2" id="KW-0418">Kinase</keyword>
<proteinExistence type="predicted"/>
<dbReference type="SUPFAM" id="SSF56112">
    <property type="entry name" value="Protein kinase-like (PK-like)"/>
    <property type="match status" value="1"/>
</dbReference>
<dbReference type="PANTHER" id="PTHR13954">
    <property type="entry name" value="IRE1-RELATED"/>
    <property type="match status" value="1"/>
</dbReference>
<protein>
    <submittedName>
        <fullName evidence="2">Serine/threonine-protein kinase/endoribonuclease IRE2</fullName>
    </submittedName>
</protein>
<dbReference type="GO" id="GO:0036498">
    <property type="term" value="P:IRE1-mediated unfolded protein response"/>
    <property type="evidence" value="ECO:0007669"/>
    <property type="project" value="TreeGrafter"/>
</dbReference>
<dbReference type="Gene3D" id="1.10.510.10">
    <property type="entry name" value="Transferase(Phosphotransferase) domain 1"/>
    <property type="match status" value="1"/>
</dbReference>
<keyword evidence="2" id="KW-0808">Transferase</keyword>
<sequence>MHKSQQQRTNILPTQILWQCTQVMQYLHERNIIHRDIMPENILLVVSRITKKYTIKISDCGLCQQLPLGKRSNPGQTSQTVSYGWQAPEVLHLSTGANAMCIVKKNTGRKALHDNRENHLFADTTMSCVPKIDNIHQISDANVNMQMYARFRNEQDTLARCLRKLPMLTANWERFYLSLNLDKSHRGATRHVCIVSEPTSSNKNNFAVVDI</sequence>
<dbReference type="OrthoDB" id="10261027at2759"/>
<dbReference type="AlphaFoldDB" id="A0A1D2MSM2"/>
<dbReference type="InterPro" id="IPR011009">
    <property type="entry name" value="Kinase-like_dom_sf"/>
</dbReference>
<dbReference type="EMBL" id="LJIJ01000576">
    <property type="protein sequence ID" value="ODM96119.1"/>
    <property type="molecule type" value="Genomic_DNA"/>
</dbReference>
<dbReference type="PROSITE" id="PS50011">
    <property type="entry name" value="PROTEIN_KINASE_DOM"/>
    <property type="match status" value="1"/>
</dbReference>
<accession>A0A1D2MSM2</accession>